<dbReference type="Proteomes" id="UP000030764">
    <property type="component" value="Unassembled WGS sequence"/>
</dbReference>
<sequence length="63" mass="7265">MQHFDHCIQQRTEVILRPLFIAFLCTNGAINCRSPKRSLSPWRAKFIIYSTSSVKTTCNLHIA</sequence>
<proteinExistence type="predicted"/>
<accession>A0A085MMA4</accession>
<protein>
    <submittedName>
        <fullName evidence="1">Uncharacterized protein</fullName>
    </submittedName>
</protein>
<reference evidence="1 3" key="1">
    <citation type="journal article" date="2014" name="Nat. Genet.">
        <title>Genome and transcriptome of the porcine whipworm Trichuris suis.</title>
        <authorList>
            <person name="Jex A.R."/>
            <person name="Nejsum P."/>
            <person name="Schwarz E.M."/>
            <person name="Hu L."/>
            <person name="Young N.D."/>
            <person name="Hall R.S."/>
            <person name="Korhonen P.K."/>
            <person name="Liao S."/>
            <person name="Thamsborg S."/>
            <person name="Xia J."/>
            <person name="Xu P."/>
            <person name="Wang S."/>
            <person name="Scheerlinck J.P."/>
            <person name="Hofmann A."/>
            <person name="Sternberg P.W."/>
            <person name="Wang J."/>
            <person name="Gasser R.B."/>
        </authorList>
    </citation>
    <scope>NUCLEOTIDE SEQUENCE [LARGE SCALE GENOMIC DNA]</scope>
    <source>
        <strain evidence="2">DCEP-RM93F</strain>
        <strain evidence="1">DCEP-RM93M</strain>
    </source>
</reference>
<organism evidence="1 3">
    <name type="scientific">Trichuris suis</name>
    <name type="common">pig whipworm</name>
    <dbReference type="NCBI Taxonomy" id="68888"/>
    <lineage>
        <taxon>Eukaryota</taxon>
        <taxon>Metazoa</taxon>
        <taxon>Ecdysozoa</taxon>
        <taxon>Nematoda</taxon>
        <taxon>Enoplea</taxon>
        <taxon>Dorylaimia</taxon>
        <taxon>Trichinellida</taxon>
        <taxon>Trichuridae</taxon>
        <taxon>Trichuris</taxon>
    </lineage>
</organism>
<evidence type="ECO:0000313" key="1">
    <source>
        <dbReference type="EMBL" id="KFD58350.1"/>
    </source>
</evidence>
<evidence type="ECO:0000313" key="2">
    <source>
        <dbReference type="EMBL" id="KFD61247.1"/>
    </source>
</evidence>
<gene>
    <name evidence="1" type="ORF">M513_00576</name>
    <name evidence="2" type="ORF">M514_00576</name>
</gene>
<keyword evidence="3" id="KW-1185">Reference proteome</keyword>
<dbReference type="AlphaFoldDB" id="A0A085MMA4"/>
<dbReference type="EMBL" id="KL367630">
    <property type="protein sequence ID" value="KFD61247.1"/>
    <property type="molecule type" value="Genomic_DNA"/>
</dbReference>
<name>A0A085MMA4_9BILA</name>
<evidence type="ECO:0000313" key="3">
    <source>
        <dbReference type="Proteomes" id="UP000030764"/>
    </source>
</evidence>
<dbReference type="EMBL" id="KL363184">
    <property type="protein sequence ID" value="KFD58350.1"/>
    <property type="molecule type" value="Genomic_DNA"/>
</dbReference>
<dbReference type="Proteomes" id="UP000030758">
    <property type="component" value="Unassembled WGS sequence"/>
</dbReference>